<dbReference type="InterPro" id="IPR052557">
    <property type="entry name" value="CAP/Cytokinesis_protein"/>
</dbReference>
<accession>A0A9P5YRQ5</accession>
<feature type="compositionally biased region" description="Pro residues" evidence="1">
    <location>
        <begin position="44"/>
        <end position="53"/>
    </location>
</feature>
<dbReference type="PANTHER" id="PTHR46333">
    <property type="entry name" value="CYTOKINESIS PROTEIN 3"/>
    <property type="match status" value="1"/>
</dbReference>
<dbReference type="GO" id="GO:0005737">
    <property type="term" value="C:cytoplasm"/>
    <property type="evidence" value="ECO:0007669"/>
    <property type="project" value="TreeGrafter"/>
</dbReference>
<feature type="compositionally biased region" description="Pro residues" evidence="1">
    <location>
        <begin position="89"/>
        <end position="101"/>
    </location>
</feature>
<keyword evidence="4" id="KW-1185">Reference proteome</keyword>
<sequence length="461" mass="50828">MSVRPPVPRRLPPTKPSEPDSERAAQSLAARMATLGLEARAPLRPLPPPPPRQPSSDIPDLAKLLARRPPPPPVPRKSALESPRQPADAPLPPPRRLPPAFVPSSHVSPVPPPVNLASKPAILSLRAEAPSSSCIQCRDFSSVDAHAALFPRNTVYSLEYLASALVEPFEGDVDKARAIFTWLHHNIVYDVEAFLTNNLQHATPESTLSSGRAVCDGYAGLFEHLASLIGLQVLKVTGHGKGYGYQSLSDDDPIPEITSNHAWNCVYMGDEWHLIDPCWGAGALNGTIWEVKLNPTWFISSPLEFGRRHFPQDPSYQLTEEQTTWEEYIMAPEGPKLTGDFANFGLDPVRIEPATNNILEKRYTKFSVCKRCEHMSTLEADNYVFALTTSDKDFTPLIYNDDEEAWIATIFTPRNGTVMLCTVDTVNQQDARGLGVAGFTKAKGRKAMTFKGLATWSILHL</sequence>
<dbReference type="Pfam" id="PF01841">
    <property type="entry name" value="Transglut_core"/>
    <property type="match status" value="1"/>
</dbReference>
<feature type="domain" description="Transglutaminase-like" evidence="2">
    <location>
        <begin position="207"/>
        <end position="279"/>
    </location>
</feature>
<feature type="compositionally biased region" description="Pro residues" evidence="1">
    <location>
        <begin position="1"/>
        <end position="16"/>
    </location>
</feature>
<evidence type="ECO:0000313" key="4">
    <source>
        <dbReference type="Proteomes" id="UP000807469"/>
    </source>
</evidence>
<dbReference type="InterPro" id="IPR038765">
    <property type="entry name" value="Papain-like_cys_pep_sf"/>
</dbReference>
<dbReference type="PANTHER" id="PTHR46333:SF5">
    <property type="entry name" value="TRANSGLUTAMINASE-LIKE DOMAIN-CONTAINING PROTEIN"/>
    <property type="match status" value="1"/>
</dbReference>
<dbReference type="OrthoDB" id="6129702at2759"/>
<dbReference type="Proteomes" id="UP000807469">
    <property type="component" value="Unassembled WGS sequence"/>
</dbReference>
<dbReference type="InterPro" id="IPR002931">
    <property type="entry name" value="Transglutaminase-like"/>
</dbReference>
<dbReference type="SMART" id="SM00460">
    <property type="entry name" value="TGc"/>
    <property type="match status" value="1"/>
</dbReference>
<dbReference type="SUPFAM" id="SSF54001">
    <property type="entry name" value="Cysteine proteinases"/>
    <property type="match status" value="1"/>
</dbReference>
<organism evidence="3 4">
    <name type="scientific">Pholiota conissans</name>
    <dbReference type="NCBI Taxonomy" id="109636"/>
    <lineage>
        <taxon>Eukaryota</taxon>
        <taxon>Fungi</taxon>
        <taxon>Dikarya</taxon>
        <taxon>Basidiomycota</taxon>
        <taxon>Agaricomycotina</taxon>
        <taxon>Agaricomycetes</taxon>
        <taxon>Agaricomycetidae</taxon>
        <taxon>Agaricales</taxon>
        <taxon>Agaricineae</taxon>
        <taxon>Strophariaceae</taxon>
        <taxon>Pholiota</taxon>
    </lineage>
</organism>
<reference evidence="3" key="1">
    <citation type="submission" date="2020-11" db="EMBL/GenBank/DDBJ databases">
        <authorList>
            <consortium name="DOE Joint Genome Institute"/>
            <person name="Ahrendt S."/>
            <person name="Riley R."/>
            <person name="Andreopoulos W."/>
            <person name="Labutti K."/>
            <person name="Pangilinan J."/>
            <person name="Ruiz-Duenas F.J."/>
            <person name="Barrasa J.M."/>
            <person name="Sanchez-Garcia M."/>
            <person name="Camarero S."/>
            <person name="Miyauchi S."/>
            <person name="Serrano A."/>
            <person name="Linde D."/>
            <person name="Babiker R."/>
            <person name="Drula E."/>
            <person name="Ayuso-Fernandez I."/>
            <person name="Pacheco R."/>
            <person name="Padilla G."/>
            <person name="Ferreira P."/>
            <person name="Barriuso J."/>
            <person name="Kellner H."/>
            <person name="Castanera R."/>
            <person name="Alfaro M."/>
            <person name="Ramirez L."/>
            <person name="Pisabarro A.G."/>
            <person name="Kuo A."/>
            <person name="Tritt A."/>
            <person name="Lipzen A."/>
            <person name="He G."/>
            <person name="Yan M."/>
            <person name="Ng V."/>
            <person name="Cullen D."/>
            <person name="Martin F."/>
            <person name="Rosso M.-N."/>
            <person name="Henrissat B."/>
            <person name="Hibbett D."/>
            <person name="Martinez A.T."/>
            <person name="Grigoriev I.V."/>
        </authorList>
    </citation>
    <scope>NUCLEOTIDE SEQUENCE</scope>
    <source>
        <strain evidence="3">CIRM-BRFM 674</strain>
    </source>
</reference>
<evidence type="ECO:0000256" key="1">
    <source>
        <dbReference type="SAM" id="MobiDB-lite"/>
    </source>
</evidence>
<protein>
    <recommendedName>
        <fullName evidence="2">Transglutaminase-like domain-containing protein</fullName>
    </recommendedName>
</protein>
<proteinExistence type="predicted"/>
<gene>
    <name evidence="3" type="ORF">BDN70DRAFT_885043</name>
</gene>
<evidence type="ECO:0000313" key="3">
    <source>
        <dbReference type="EMBL" id="KAF9474214.1"/>
    </source>
</evidence>
<dbReference type="Gene3D" id="3.10.620.30">
    <property type="match status" value="1"/>
</dbReference>
<comment type="caution">
    <text evidence="3">The sequence shown here is derived from an EMBL/GenBank/DDBJ whole genome shotgun (WGS) entry which is preliminary data.</text>
</comment>
<feature type="region of interest" description="Disordered" evidence="1">
    <location>
        <begin position="1"/>
        <end position="108"/>
    </location>
</feature>
<name>A0A9P5YRQ5_9AGAR</name>
<dbReference type="AlphaFoldDB" id="A0A9P5YRQ5"/>
<evidence type="ECO:0000259" key="2">
    <source>
        <dbReference type="SMART" id="SM00460"/>
    </source>
</evidence>
<dbReference type="EMBL" id="MU155390">
    <property type="protein sequence ID" value="KAF9474214.1"/>
    <property type="molecule type" value="Genomic_DNA"/>
</dbReference>